<feature type="domain" description="HTH tetR-type" evidence="5">
    <location>
        <begin position="9"/>
        <end position="69"/>
    </location>
</feature>
<organism evidence="6 7">
    <name type="scientific">Solirubrobacter ginsenosidimutans</name>
    <dbReference type="NCBI Taxonomy" id="490573"/>
    <lineage>
        <taxon>Bacteria</taxon>
        <taxon>Bacillati</taxon>
        <taxon>Actinomycetota</taxon>
        <taxon>Thermoleophilia</taxon>
        <taxon>Solirubrobacterales</taxon>
        <taxon>Solirubrobacteraceae</taxon>
        <taxon>Solirubrobacter</taxon>
    </lineage>
</organism>
<sequence length="198" mass="21061">MSQLTAKGLATKARIVAAAADLVFKQGVAGTSIEEVRKAAGVSGSQMTHYFEDKRALIRAVVTHQADTILAVHQELGKLDSFVALDAWANLNIQQQRLRQCEGGCLLGSVAAEVVECDAQARANAERGFERWEAVLRDGLTAMRERGDLRPEADPDQLALALLAAVQGGALLTQARRDAAPLEAALNVALAHVRSLAA</sequence>
<feature type="DNA-binding region" description="H-T-H motif" evidence="4">
    <location>
        <begin position="32"/>
        <end position="51"/>
    </location>
</feature>
<dbReference type="InterPro" id="IPR011075">
    <property type="entry name" value="TetR_C"/>
</dbReference>
<dbReference type="PANTHER" id="PTHR47506:SF1">
    <property type="entry name" value="HTH-TYPE TRANSCRIPTIONAL REGULATOR YJDC"/>
    <property type="match status" value="1"/>
</dbReference>
<keyword evidence="7" id="KW-1185">Reference proteome</keyword>
<comment type="caution">
    <text evidence="6">The sequence shown here is derived from an EMBL/GenBank/DDBJ whole genome shotgun (WGS) entry which is preliminary data.</text>
</comment>
<evidence type="ECO:0000313" key="6">
    <source>
        <dbReference type="EMBL" id="MDA0166427.1"/>
    </source>
</evidence>
<evidence type="ECO:0000313" key="7">
    <source>
        <dbReference type="Proteomes" id="UP001149140"/>
    </source>
</evidence>
<dbReference type="Pfam" id="PF00440">
    <property type="entry name" value="TetR_N"/>
    <property type="match status" value="1"/>
</dbReference>
<dbReference type="PRINTS" id="PR00455">
    <property type="entry name" value="HTHTETR"/>
</dbReference>
<keyword evidence="3" id="KW-0804">Transcription</keyword>
<keyword evidence="2 4" id="KW-0238">DNA-binding</keyword>
<protein>
    <submittedName>
        <fullName evidence="6">TetR/AcrR family transcriptional regulator</fullName>
    </submittedName>
</protein>
<gene>
    <name evidence="6" type="ORF">OM076_39550</name>
</gene>
<evidence type="ECO:0000256" key="2">
    <source>
        <dbReference type="ARBA" id="ARBA00023125"/>
    </source>
</evidence>
<dbReference type="Pfam" id="PF16925">
    <property type="entry name" value="TetR_C_13"/>
    <property type="match status" value="1"/>
</dbReference>
<proteinExistence type="predicted"/>
<accession>A0A9X3S685</accession>
<dbReference type="Gene3D" id="1.10.357.10">
    <property type="entry name" value="Tetracycline Repressor, domain 2"/>
    <property type="match status" value="1"/>
</dbReference>
<evidence type="ECO:0000259" key="5">
    <source>
        <dbReference type="PROSITE" id="PS50977"/>
    </source>
</evidence>
<dbReference type="InterPro" id="IPR036271">
    <property type="entry name" value="Tet_transcr_reg_TetR-rel_C_sf"/>
</dbReference>
<dbReference type="Proteomes" id="UP001149140">
    <property type="component" value="Unassembled WGS sequence"/>
</dbReference>
<name>A0A9X3S685_9ACTN</name>
<keyword evidence="1" id="KW-0805">Transcription regulation</keyword>
<dbReference type="RefSeq" id="WP_270045684.1">
    <property type="nucleotide sequence ID" value="NZ_JAPDOD010000065.1"/>
</dbReference>
<reference evidence="6" key="1">
    <citation type="submission" date="2022-10" db="EMBL/GenBank/DDBJ databases">
        <title>The WGS of Solirubrobacter ginsenosidimutans DSM 21036.</title>
        <authorList>
            <person name="Jiang Z."/>
        </authorList>
    </citation>
    <scope>NUCLEOTIDE SEQUENCE</scope>
    <source>
        <strain evidence="6">DSM 21036</strain>
    </source>
</reference>
<dbReference type="InterPro" id="IPR009057">
    <property type="entry name" value="Homeodomain-like_sf"/>
</dbReference>
<dbReference type="InterPro" id="IPR001647">
    <property type="entry name" value="HTH_TetR"/>
</dbReference>
<evidence type="ECO:0000256" key="1">
    <source>
        <dbReference type="ARBA" id="ARBA00023015"/>
    </source>
</evidence>
<dbReference type="GO" id="GO:0003677">
    <property type="term" value="F:DNA binding"/>
    <property type="evidence" value="ECO:0007669"/>
    <property type="project" value="UniProtKB-UniRule"/>
</dbReference>
<dbReference type="PROSITE" id="PS50977">
    <property type="entry name" value="HTH_TETR_2"/>
    <property type="match status" value="1"/>
</dbReference>
<evidence type="ECO:0000256" key="4">
    <source>
        <dbReference type="PROSITE-ProRule" id="PRU00335"/>
    </source>
</evidence>
<dbReference type="AlphaFoldDB" id="A0A9X3S685"/>
<evidence type="ECO:0000256" key="3">
    <source>
        <dbReference type="ARBA" id="ARBA00023163"/>
    </source>
</evidence>
<dbReference type="PANTHER" id="PTHR47506">
    <property type="entry name" value="TRANSCRIPTIONAL REGULATORY PROTEIN"/>
    <property type="match status" value="1"/>
</dbReference>
<dbReference type="EMBL" id="JAPDOD010000065">
    <property type="protein sequence ID" value="MDA0166427.1"/>
    <property type="molecule type" value="Genomic_DNA"/>
</dbReference>
<dbReference type="SUPFAM" id="SSF48498">
    <property type="entry name" value="Tetracyclin repressor-like, C-terminal domain"/>
    <property type="match status" value="1"/>
</dbReference>
<dbReference type="SUPFAM" id="SSF46689">
    <property type="entry name" value="Homeodomain-like"/>
    <property type="match status" value="1"/>
</dbReference>